<dbReference type="InterPro" id="IPR011707">
    <property type="entry name" value="Cu-oxidase-like_N"/>
</dbReference>
<name>A0A4R2IFK1_9GAMM</name>
<dbReference type="PANTHER" id="PTHR48267:SF1">
    <property type="entry name" value="BILIRUBIN OXIDASE"/>
    <property type="match status" value="1"/>
</dbReference>
<evidence type="ECO:0000259" key="4">
    <source>
        <dbReference type="Pfam" id="PF07732"/>
    </source>
</evidence>
<reference evidence="5 6" key="1">
    <citation type="journal article" date="2015" name="Stand. Genomic Sci.">
        <title>Genomic Encyclopedia of Bacterial and Archaeal Type Strains, Phase III: the genomes of soil and plant-associated and newly described type strains.</title>
        <authorList>
            <person name="Whitman W.B."/>
            <person name="Woyke T."/>
            <person name="Klenk H.P."/>
            <person name="Zhou Y."/>
            <person name="Lilburn T.G."/>
            <person name="Beck B.J."/>
            <person name="De Vos P."/>
            <person name="Vandamme P."/>
            <person name="Eisen J.A."/>
            <person name="Garrity G."/>
            <person name="Hugenholtz P."/>
            <person name="Kyrpides N.C."/>
        </authorList>
    </citation>
    <scope>NUCLEOTIDE SEQUENCE [LARGE SCALE GENOMIC DNA]</scope>
    <source>
        <strain evidence="5 6">A3</strain>
    </source>
</reference>
<gene>
    <name evidence="5" type="ORF">EV148_1013</name>
</gene>
<organism evidence="5 6">
    <name type="scientific">Dokdonella fugitiva</name>
    <dbReference type="NCBI Taxonomy" id="328517"/>
    <lineage>
        <taxon>Bacteria</taxon>
        <taxon>Pseudomonadati</taxon>
        <taxon>Pseudomonadota</taxon>
        <taxon>Gammaproteobacteria</taxon>
        <taxon>Lysobacterales</taxon>
        <taxon>Rhodanobacteraceae</taxon>
        <taxon>Dokdonella</taxon>
    </lineage>
</organism>
<dbReference type="InterPro" id="IPR008972">
    <property type="entry name" value="Cupredoxin"/>
</dbReference>
<comment type="caution">
    <text evidence="5">The sequence shown here is derived from an EMBL/GenBank/DDBJ whole genome shotgun (WGS) entry which is preliminary data.</text>
</comment>
<evidence type="ECO:0000256" key="1">
    <source>
        <dbReference type="ARBA" id="ARBA00022723"/>
    </source>
</evidence>
<dbReference type="Proteomes" id="UP000294862">
    <property type="component" value="Unassembled WGS sequence"/>
</dbReference>
<feature type="domain" description="Plastocyanin-like" evidence="3">
    <location>
        <begin position="413"/>
        <end position="528"/>
    </location>
</feature>
<dbReference type="Pfam" id="PF07732">
    <property type="entry name" value="Cu-oxidase_3"/>
    <property type="match status" value="1"/>
</dbReference>
<keyword evidence="1" id="KW-0479">Metal-binding</keyword>
<accession>A0A4R2IFK1</accession>
<dbReference type="RefSeq" id="WP_131991592.1">
    <property type="nucleotide sequence ID" value="NZ_SLWQ01000001.1"/>
</dbReference>
<evidence type="ECO:0000259" key="3">
    <source>
        <dbReference type="Pfam" id="PF07731"/>
    </source>
</evidence>
<sequence length="529" mass="58673">MIDHSRRAAVTSLGLCLLASQRWARGAPAGGPDHDPASSAPFARALRRPGASGLLAQLRLAQPVELTARVDTLPVFSGRATNVWNFATTIDGKHAHDPLLIARRGQRVEATLVNRIGQDTTIHWHGLGNDEANDGSGLHPVRHGERYRYAYEVRNRAGLYWYHAHPHFHTGEQIHHGLASLLLVEDDEELALRERLGIPWGERDIPLLLADKQLGRNNEIAYKAGADDWIGNRVLVNWTPEPHLDVDRAAYRLRVANVSNARMFKLAFVHGTTLLGHHLLGTDGGLLERPLALTQLYLAPAQRADLLLDLSSLRAGDVVRVRSLAYDPMENDAAAAGEDPMLEHPGAAPMGARMDLMELRVTANRPARTALPSSIAAPLPAMAAKPAATRTFRIRISDRGRWMINDWNFLLAPHAHAPAFTVRRGDHEVWELVNEFRSMPHPIHLHGFPFRVVDRRNSPSQLRALVVASHGRTAQDLGLLDTVVVWPGERVRIAIDFAQPYTGTQTYMLHCHNLEHEDQGMMVAFAVVD</sequence>
<dbReference type="Pfam" id="PF07731">
    <property type="entry name" value="Cu-oxidase_2"/>
    <property type="match status" value="1"/>
</dbReference>
<proteinExistence type="predicted"/>
<dbReference type="InterPro" id="IPR045087">
    <property type="entry name" value="Cu-oxidase_fam"/>
</dbReference>
<dbReference type="InterPro" id="IPR002355">
    <property type="entry name" value="Cu_oxidase_Cu_BS"/>
</dbReference>
<dbReference type="InterPro" id="IPR011706">
    <property type="entry name" value="Cu-oxidase_C"/>
</dbReference>
<evidence type="ECO:0000313" key="6">
    <source>
        <dbReference type="Proteomes" id="UP000294862"/>
    </source>
</evidence>
<keyword evidence="2" id="KW-0560">Oxidoreductase</keyword>
<dbReference type="SUPFAM" id="SSF49503">
    <property type="entry name" value="Cupredoxins"/>
    <property type="match status" value="3"/>
</dbReference>
<dbReference type="PROSITE" id="PS00080">
    <property type="entry name" value="MULTICOPPER_OXIDASE2"/>
    <property type="match status" value="1"/>
</dbReference>
<evidence type="ECO:0000313" key="5">
    <source>
        <dbReference type="EMBL" id="TCO42599.1"/>
    </source>
</evidence>
<dbReference type="Gene3D" id="2.60.40.420">
    <property type="entry name" value="Cupredoxins - blue copper proteins"/>
    <property type="match status" value="3"/>
</dbReference>
<dbReference type="GO" id="GO:0016491">
    <property type="term" value="F:oxidoreductase activity"/>
    <property type="evidence" value="ECO:0007669"/>
    <property type="project" value="UniProtKB-KW"/>
</dbReference>
<protein>
    <submittedName>
        <fullName evidence="5">Suppressor of ftsI/bilirubin oxidase</fullName>
    </submittedName>
</protein>
<dbReference type="PANTHER" id="PTHR48267">
    <property type="entry name" value="CUPREDOXIN SUPERFAMILY PROTEIN"/>
    <property type="match status" value="1"/>
</dbReference>
<evidence type="ECO:0000256" key="2">
    <source>
        <dbReference type="ARBA" id="ARBA00023002"/>
    </source>
</evidence>
<feature type="domain" description="Plastocyanin-like" evidence="4">
    <location>
        <begin position="96"/>
        <end position="188"/>
    </location>
</feature>
<dbReference type="OrthoDB" id="9757546at2"/>
<dbReference type="AlphaFoldDB" id="A0A4R2IFK1"/>
<keyword evidence="6" id="KW-1185">Reference proteome</keyword>
<dbReference type="GO" id="GO:0005507">
    <property type="term" value="F:copper ion binding"/>
    <property type="evidence" value="ECO:0007669"/>
    <property type="project" value="InterPro"/>
</dbReference>
<dbReference type="EMBL" id="SLWQ01000001">
    <property type="protein sequence ID" value="TCO42599.1"/>
    <property type="molecule type" value="Genomic_DNA"/>
</dbReference>